<dbReference type="InterPro" id="IPR003439">
    <property type="entry name" value="ABC_transporter-like_ATP-bd"/>
</dbReference>
<dbReference type="GO" id="GO:0020037">
    <property type="term" value="F:heme binding"/>
    <property type="evidence" value="ECO:0007669"/>
    <property type="project" value="InterPro"/>
</dbReference>
<dbReference type="SUPFAM" id="SSF52540">
    <property type="entry name" value="P-loop containing nucleoside triphosphate hydrolases"/>
    <property type="match status" value="1"/>
</dbReference>
<keyword evidence="6" id="KW-0503">Monooxygenase</keyword>
<keyword evidence="5" id="KW-0408">Iron</keyword>
<dbReference type="Gene3D" id="1.10.630.10">
    <property type="entry name" value="Cytochrome P450"/>
    <property type="match status" value="1"/>
</dbReference>
<dbReference type="GO" id="GO:0008395">
    <property type="term" value="F:steroid hydroxylase activity"/>
    <property type="evidence" value="ECO:0007669"/>
    <property type="project" value="TreeGrafter"/>
</dbReference>
<evidence type="ECO:0000256" key="5">
    <source>
        <dbReference type="ARBA" id="ARBA00023004"/>
    </source>
</evidence>
<dbReference type="InterPro" id="IPR027417">
    <property type="entry name" value="P-loop_NTPase"/>
</dbReference>
<dbReference type="OrthoDB" id="2789670at2759"/>
<evidence type="ECO:0000256" key="6">
    <source>
        <dbReference type="ARBA" id="ARBA00023033"/>
    </source>
</evidence>
<organism evidence="8">
    <name type="scientific">Medioppia subpectinata</name>
    <dbReference type="NCBI Taxonomy" id="1979941"/>
    <lineage>
        <taxon>Eukaryota</taxon>
        <taxon>Metazoa</taxon>
        <taxon>Ecdysozoa</taxon>
        <taxon>Arthropoda</taxon>
        <taxon>Chelicerata</taxon>
        <taxon>Arachnida</taxon>
        <taxon>Acari</taxon>
        <taxon>Acariformes</taxon>
        <taxon>Sarcoptiformes</taxon>
        <taxon>Oribatida</taxon>
        <taxon>Brachypylina</taxon>
        <taxon>Oppioidea</taxon>
        <taxon>Oppiidae</taxon>
        <taxon>Medioppia</taxon>
    </lineage>
</organism>
<evidence type="ECO:0000256" key="3">
    <source>
        <dbReference type="ARBA" id="ARBA00022723"/>
    </source>
</evidence>
<feature type="domain" description="ABC transporter" evidence="7">
    <location>
        <begin position="15"/>
        <end position="44"/>
    </location>
</feature>
<evidence type="ECO:0000256" key="1">
    <source>
        <dbReference type="ARBA" id="ARBA00010617"/>
    </source>
</evidence>
<dbReference type="AlphaFoldDB" id="A0A7R9KJK8"/>
<accession>A0A7R9KJK8</accession>
<keyword evidence="4" id="KW-0560">Oxidoreductase</keyword>
<dbReference type="Proteomes" id="UP000759131">
    <property type="component" value="Unassembled WGS sequence"/>
</dbReference>
<keyword evidence="2" id="KW-0349">Heme</keyword>
<evidence type="ECO:0000256" key="4">
    <source>
        <dbReference type="ARBA" id="ARBA00023002"/>
    </source>
</evidence>
<reference evidence="8" key="1">
    <citation type="submission" date="2020-11" db="EMBL/GenBank/DDBJ databases">
        <authorList>
            <person name="Tran Van P."/>
        </authorList>
    </citation>
    <scope>NUCLEOTIDE SEQUENCE</scope>
</reference>
<evidence type="ECO:0000256" key="2">
    <source>
        <dbReference type="ARBA" id="ARBA00022617"/>
    </source>
</evidence>
<dbReference type="SUPFAM" id="SSF48264">
    <property type="entry name" value="Cytochrome P450"/>
    <property type="match status" value="1"/>
</dbReference>
<dbReference type="InterPro" id="IPR001128">
    <property type="entry name" value="Cyt_P450"/>
</dbReference>
<comment type="similarity">
    <text evidence="1">Belongs to the cytochrome P450 family.</text>
</comment>
<keyword evidence="3" id="KW-0479">Metal-binding</keyword>
<name>A0A7R9KJK8_9ACAR</name>
<evidence type="ECO:0000313" key="9">
    <source>
        <dbReference type="Proteomes" id="UP000759131"/>
    </source>
</evidence>
<dbReference type="Gene3D" id="3.40.50.300">
    <property type="entry name" value="P-loop containing nucleotide triphosphate hydrolases"/>
    <property type="match status" value="1"/>
</dbReference>
<dbReference type="InterPro" id="IPR050705">
    <property type="entry name" value="Cytochrome_P450_3A"/>
</dbReference>
<dbReference type="EMBL" id="CAJPIZ010001483">
    <property type="protein sequence ID" value="CAG2103569.1"/>
    <property type="molecule type" value="Genomic_DNA"/>
</dbReference>
<gene>
    <name evidence="8" type="ORF">OSB1V03_LOCUS3599</name>
</gene>
<dbReference type="GO" id="GO:0005524">
    <property type="term" value="F:ATP binding"/>
    <property type="evidence" value="ECO:0007669"/>
    <property type="project" value="InterPro"/>
</dbReference>
<evidence type="ECO:0000259" key="7">
    <source>
        <dbReference type="Pfam" id="PF00005"/>
    </source>
</evidence>
<dbReference type="GO" id="GO:0016887">
    <property type="term" value="F:ATP hydrolysis activity"/>
    <property type="evidence" value="ECO:0007669"/>
    <property type="project" value="InterPro"/>
</dbReference>
<keyword evidence="9" id="KW-1185">Reference proteome</keyword>
<evidence type="ECO:0000313" key="8">
    <source>
        <dbReference type="EMBL" id="CAD7623139.1"/>
    </source>
</evidence>
<protein>
    <recommendedName>
        <fullName evidence="7">ABC transporter domain-containing protein</fullName>
    </recommendedName>
</protein>
<dbReference type="PANTHER" id="PTHR24302">
    <property type="entry name" value="CYTOCHROME P450 FAMILY 3"/>
    <property type="match status" value="1"/>
</dbReference>
<dbReference type="Pfam" id="PF00067">
    <property type="entry name" value="p450"/>
    <property type="match status" value="1"/>
</dbReference>
<dbReference type="CDD" id="cd00267">
    <property type="entry name" value="ABC_ATPase"/>
    <property type="match status" value="1"/>
</dbReference>
<sequence length="246" mass="28700">MIQRVQRVSTVYLNRTLFGGEQRRVSLAVAIVHSPPFLILDEPTPYFLNYASIPYCKDYCPADQQHIQQLPKIICTYEYLSPVVVIRDAKLINEVLVKKFDYFSERKRCIGRGKVLGDSMLWSDGVNEWPKHSSVVRKAFCPKNMLEMSKHFWKTNYEFTDLINQILNYEQFLDLKVFLNMFAMKAYVNCCFGGAIDQKLQKQLIDALNKFMTTNEMDTRVGKLSARIKQLLNVKTVDDRALYRNN</sequence>
<dbReference type="Pfam" id="PF00005">
    <property type="entry name" value="ABC_tran"/>
    <property type="match status" value="1"/>
</dbReference>
<proteinExistence type="inferred from homology"/>
<dbReference type="PANTHER" id="PTHR24302:SF15">
    <property type="entry name" value="FATTY-ACID PEROXYGENASE"/>
    <property type="match status" value="1"/>
</dbReference>
<dbReference type="EMBL" id="OC856058">
    <property type="protein sequence ID" value="CAD7623139.1"/>
    <property type="molecule type" value="Genomic_DNA"/>
</dbReference>
<dbReference type="GO" id="GO:0016705">
    <property type="term" value="F:oxidoreductase activity, acting on paired donors, with incorporation or reduction of molecular oxygen"/>
    <property type="evidence" value="ECO:0007669"/>
    <property type="project" value="InterPro"/>
</dbReference>
<dbReference type="InterPro" id="IPR036396">
    <property type="entry name" value="Cyt_P450_sf"/>
</dbReference>
<dbReference type="GO" id="GO:0005506">
    <property type="term" value="F:iron ion binding"/>
    <property type="evidence" value="ECO:0007669"/>
    <property type="project" value="InterPro"/>
</dbReference>